<evidence type="ECO:0000256" key="1">
    <source>
        <dbReference type="SAM" id="SignalP"/>
    </source>
</evidence>
<evidence type="ECO:0000313" key="2">
    <source>
        <dbReference type="EMBL" id="MBU9728458.1"/>
    </source>
</evidence>
<dbReference type="EMBL" id="JAHQCX010000019">
    <property type="protein sequence ID" value="MBU9728458.1"/>
    <property type="molecule type" value="Genomic_DNA"/>
</dbReference>
<keyword evidence="3" id="KW-1185">Reference proteome</keyword>
<feature type="chain" id="PRO_5046268290" evidence="1">
    <location>
        <begin position="22"/>
        <end position="136"/>
    </location>
</feature>
<evidence type="ECO:0000313" key="3">
    <source>
        <dbReference type="Proteomes" id="UP001314681"/>
    </source>
</evidence>
<dbReference type="PROSITE" id="PS51257">
    <property type="entry name" value="PROKAR_LIPOPROTEIN"/>
    <property type="match status" value="1"/>
</dbReference>
<protein>
    <submittedName>
        <fullName evidence="2">Uncharacterized protein</fullName>
    </submittedName>
</protein>
<name>A0ABS6KD92_9FIRM</name>
<reference evidence="2 3" key="1">
    <citation type="submission" date="2021-06" db="EMBL/GenBank/DDBJ databases">
        <title>Description of novel taxa of the family Lachnospiraceae.</title>
        <authorList>
            <person name="Chaplin A.V."/>
            <person name="Sokolova S.R."/>
            <person name="Pikina A.P."/>
            <person name="Korzhanova M."/>
            <person name="Belova V."/>
            <person name="Korostin D."/>
            <person name="Efimov B.A."/>
        </authorList>
    </citation>
    <scope>NUCLEOTIDE SEQUENCE [LARGE SCALE GENOMIC DNA]</scope>
    <source>
        <strain evidence="2 3">ASD4241</strain>
    </source>
</reference>
<dbReference type="Proteomes" id="UP001314681">
    <property type="component" value="Unassembled WGS sequence"/>
</dbReference>
<gene>
    <name evidence="2" type="ORF">KTH90_20880</name>
</gene>
<keyword evidence="1" id="KW-0732">Signal</keyword>
<sequence length="136" mass="14772">MKKVFALALALLVILSLTACGGKNPKKDIVGVWHAVDEETETDYGLGIEFTKDGKLRYGLTEDVLASLSDGDSKDAKDAMAGLDMLMSIEYKIKSDTEMEVTVSAMFGLAKESDIIPYSLDGDTLTFDGATYTRMK</sequence>
<comment type="caution">
    <text evidence="2">The sequence shown here is derived from an EMBL/GenBank/DDBJ whole genome shotgun (WGS) entry which is preliminary data.</text>
</comment>
<proteinExistence type="predicted"/>
<organism evidence="2 3">
    <name type="scientific">Diplocloster modestus</name>
    <dbReference type="NCBI Taxonomy" id="2850322"/>
    <lineage>
        <taxon>Bacteria</taxon>
        <taxon>Bacillati</taxon>
        <taxon>Bacillota</taxon>
        <taxon>Clostridia</taxon>
        <taxon>Lachnospirales</taxon>
        <taxon>Lachnospiraceae</taxon>
        <taxon>Diplocloster</taxon>
    </lineage>
</organism>
<accession>A0ABS6KD92</accession>
<feature type="signal peptide" evidence="1">
    <location>
        <begin position="1"/>
        <end position="21"/>
    </location>
</feature>
<dbReference type="RefSeq" id="WP_158353527.1">
    <property type="nucleotide sequence ID" value="NZ_JAHQCX010000019.1"/>
</dbReference>